<dbReference type="GO" id="GO:0003676">
    <property type="term" value="F:nucleic acid binding"/>
    <property type="evidence" value="ECO:0007669"/>
    <property type="project" value="InterPro"/>
</dbReference>
<name>A0A914PWP1_9BILA</name>
<dbReference type="PANTHER" id="PTHR46888">
    <property type="entry name" value="ZINC KNUCKLE DOMAINCONTAINING PROTEIN-RELATED"/>
    <property type="match status" value="1"/>
</dbReference>
<keyword evidence="1" id="KW-0862">Zinc</keyword>
<dbReference type="InterPro" id="IPR036875">
    <property type="entry name" value="Znf_CCHC_sf"/>
</dbReference>
<keyword evidence="1" id="KW-0863">Zinc-finger</keyword>
<dbReference type="SUPFAM" id="SSF57756">
    <property type="entry name" value="Retrovirus zinc finger-like domains"/>
    <property type="match status" value="2"/>
</dbReference>
<feature type="domain" description="CCHC-type" evidence="2">
    <location>
        <begin position="592"/>
        <end position="608"/>
    </location>
</feature>
<reference evidence="4" key="1">
    <citation type="submission" date="2022-11" db="UniProtKB">
        <authorList>
            <consortium name="WormBaseParasite"/>
        </authorList>
    </citation>
    <scope>IDENTIFICATION</scope>
</reference>
<evidence type="ECO:0000256" key="1">
    <source>
        <dbReference type="PROSITE-ProRule" id="PRU00047"/>
    </source>
</evidence>
<keyword evidence="3" id="KW-1185">Reference proteome</keyword>
<dbReference type="InterPro" id="IPR001878">
    <property type="entry name" value="Znf_CCHC"/>
</dbReference>
<accession>A0A914PWP1</accession>
<evidence type="ECO:0000313" key="4">
    <source>
        <dbReference type="WBParaSite" id="PDA_v2.g20784.t1"/>
    </source>
</evidence>
<dbReference type="PROSITE" id="PS50158">
    <property type="entry name" value="ZF_CCHC"/>
    <property type="match status" value="2"/>
</dbReference>
<dbReference type="GO" id="GO:0008270">
    <property type="term" value="F:zinc ion binding"/>
    <property type="evidence" value="ECO:0007669"/>
    <property type="project" value="UniProtKB-KW"/>
</dbReference>
<dbReference type="AlphaFoldDB" id="A0A914PWP1"/>
<feature type="domain" description="CCHC-type" evidence="2">
    <location>
        <begin position="530"/>
        <end position="544"/>
    </location>
</feature>
<dbReference type="Gene3D" id="4.10.60.10">
    <property type="entry name" value="Zinc finger, CCHC-type"/>
    <property type="match status" value="1"/>
</dbReference>
<dbReference type="PANTHER" id="PTHR46888:SF1">
    <property type="entry name" value="RIBONUCLEASE H"/>
    <property type="match status" value="1"/>
</dbReference>
<protein>
    <submittedName>
        <fullName evidence="4">CCHC-type domain-containing protein</fullName>
    </submittedName>
</protein>
<proteinExistence type="predicted"/>
<sequence>MDLRKNFGMEDLGQLLMAMNQKLNFLCKNVGCLQDQVNALDCLVRDDVKVKLDVLEERLLVVGDDELVEEVNKNGNFSEDKENVGEVQVNVERNFSVLDGLQQVEIDFVGQMDQMVANVDFECEADGLGKAEKGSSSLFGSEAVVQGNVECELDVLERLPLVEASDGLGKSEKVEDENQKRWLRNERIEGAAESLDKAGDCLGYDSEVKEESTKASSKLNGVKSGFLDRLTDPAFVAEQRAKMVEVVGQDPLKLDLFLKRLHGFDDSFMKVGLNHGASLESQNGRLHHADEGAELNVLERADINVLRIADGNGFEVYDGNPLVNLKAFFRKLRLMLMQLPFIPTPEQAVAHLVGRLRGRALIAYQAMPANVQADFDLIEAALKQKFPNDEFVWAAEMELQSCYQGPQESVHAFSQRVAELVYAVLDGMPEEEVERNLRREMMYRLREELREYVQDQNPETYEEVLRYARRGEANLQRRQQERFSRGHGVYAVEYRRSCNNGPESDSRAWECPSEKGFRRSSGKNFGPRLCYVCDAPDHLARNCPWSYERGNEFDGSFGGQNWNHGGYQQDVNGGDLWNHGRRNFGRSVNDPRRCFVCGEQDHLARKCPYQEQVGNGDVLVEYLQLAGDADYSIPDNLQPRRVDANVVESLGEGEAANVEEFVLHRNEMGGICGKNPDKTVLKMVSGGFLVAGKTDGGNGEVHQGDVIADTAKADAVKAGDEAVFKNDPSAFVKSGERSVDAAPVAEVVVGEASPPKCGNTFVGDRPCSRGEVDDQVAAAEENVMHFKSADLHGSALGGPHFGGSKSPEPAFGRLDVRRMDEGEVLDELYASLLAKNFSRKVEGKTGHKVHDPGGIPPEGSCCMKSILSNAVAVNQSLGSFYNLSF</sequence>
<dbReference type="SMART" id="SM00343">
    <property type="entry name" value="ZnF_C2HC"/>
    <property type="match status" value="2"/>
</dbReference>
<organism evidence="3 4">
    <name type="scientific">Panagrolaimus davidi</name>
    <dbReference type="NCBI Taxonomy" id="227884"/>
    <lineage>
        <taxon>Eukaryota</taxon>
        <taxon>Metazoa</taxon>
        <taxon>Ecdysozoa</taxon>
        <taxon>Nematoda</taxon>
        <taxon>Chromadorea</taxon>
        <taxon>Rhabditida</taxon>
        <taxon>Tylenchina</taxon>
        <taxon>Panagrolaimomorpha</taxon>
        <taxon>Panagrolaimoidea</taxon>
        <taxon>Panagrolaimidae</taxon>
        <taxon>Panagrolaimus</taxon>
    </lineage>
</organism>
<keyword evidence="1" id="KW-0479">Metal-binding</keyword>
<dbReference type="WBParaSite" id="PDA_v2.g20784.t1">
    <property type="protein sequence ID" value="PDA_v2.g20784.t1"/>
    <property type="gene ID" value="PDA_v2.g20784"/>
</dbReference>
<dbReference type="Proteomes" id="UP000887578">
    <property type="component" value="Unplaced"/>
</dbReference>
<evidence type="ECO:0000313" key="3">
    <source>
        <dbReference type="Proteomes" id="UP000887578"/>
    </source>
</evidence>
<evidence type="ECO:0000259" key="2">
    <source>
        <dbReference type="PROSITE" id="PS50158"/>
    </source>
</evidence>
<dbReference type="GO" id="GO:0019899">
    <property type="term" value="F:enzyme binding"/>
    <property type="evidence" value="ECO:0007669"/>
    <property type="project" value="UniProtKB-ARBA"/>
</dbReference>
<dbReference type="Pfam" id="PF00098">
    <property type="entry name" value="zf-CCHC"/>
    <property type="match status" value="2"/>
</dbReference>